<feature type="transmembrane region" description="Helical" evidence="1">
    <location>
        <begin position="6"/>
        <end position="26"/>
    </location>
</feature>
<dbReference type="Proteomes" id="UP000295707">
    <property type="component" value="Unassembled WGS sequence"/>
</dbReference>
<proteinExistence type="predicted"/>
<organism evidence="2 3">
    <name type="scientific">Thiogranum longum</name>
    <dbReference type="NCBI Taxonomy" id="1537524"/>
    <lineage>
        <taxon>Bacteria</taxon>
        <taxon>Pseudomonadati</taxon>
        <taxon>Pseudomonadota</taxon>
        <taxon>Gammaproteobacteria</taxon>
        <taxon>Chromatiales</taxon>
        <taxon>Ectothiorhodospiraceae</taxon>
        <taxon>Thiogranum</taxon>
    </lineage>
</organism>
<keyword evidence="1" id="KW-0472">Membrane</keyword>
<protein>
    <submittedName>
        <fullName evidence="2">Uncharacterized protein</fullName>
    </submittedName>
</protein>
<keyword evidence="1" id="KW-0812">Transmembrane</keyword>
<evidence type="ECO:0000256" key="1">
    <source>
        <dbReference type="SAM" id="Phobius"/>
    </source>
</evidence>
<sequence>MKQANVTLYIIGVVAGTSSAIIQYVFHTRYGVSQADLAEIWLKGCYPTLIVISFIIPFFGAISPWKWALVLALSDYASTSLMIGVQAPPLEILFMLIMAIPYVMVSYIASLIKSKLSLGKK</sequence>
<dbReference type="EMBL" id="SMFX01000001">
    <property type="protein sequence ID" value="TCK18415.1"/>
    <property type="molecule type" value="Genomic_DNA"/>
</dbReference>
<dbReference type="AlphaFoldDB" id="A0A4R1HDN3"/>
<comment type="caution">
    <text evidence="2">The sequence shown here is derived from an EMBL/GenBank/DDBJ whole genome shotgun (WGS) entry which is preliminary data.</text>
</comment>
<keyword evidence="1" id="KW-1133">Transmembrane helix</keyword>
<evidence type="ECO:0000313" key="2">
    <source>
        <dbReference type="EMBL" id="TCK18415.1"/>
    </source>
</evidence>
<feature type="transmembrane region" description="Helical" evidence="1">
    <location>
        <begin position="92"/>
        <end position="112"/>
    </location>
</feature>
<dbReference type="RefSeq" id="WP_132972223.1">
    <property type="nucleotide sequence ID" value="NZ_SMFX01000001.1"/>
</dbReference>
<evidence type="ECO:0000313" key="3">
    <source>
        <dbReference type="Proteomes" id="UP000295707"/>
    </source>
</evidence>
<reference evidence="2 3" key="1">
    <citation type="submission" date="2019-03" db="EMBL/GenBank/DDBJ databases">
        <title>Genomic Encyclopedia of Type Strains, Phase IV (KMG-IV): sequencing the most valuable type-strain genomes for metagenomic binning, comparative biology and taxonomic classification.</title>
        <authorList>
            <person name="Goeker M."/>
        </authorList>
    </citation>
    <scope>NUCLEOTIDE SEQUENCE [LARGE SCALE GENOMIC DNA]</scope>
    <source>
        <strain evidence="2 3">DSM 19610</strain>
    </source>
</reference>
<feature type="transmembrane region" description="Helical" evidence="1">
    <location>
        <begin position="46"/>
        <end position="72"/>
    </location>
</feature>
<gene>
    <name evidence="2" type="ORF">DFR30_1693</name>
</gene>
<name>A0A4R1HDN3_9GAMM</name>
<keyword evidence="3" id="KW-1185">Reference proteome</keyword>
<accession>A0A4R1HDN3</accession>